<keyword evidence="6 7" id="KW-0472">Membrane</keyword>
<keyword evidence="9" id="KW-1185">Reference proteome</keyword>
<dbReference type="InterPro" id="IPR052518">
    <property type="entry name" value="CHR_Transporter"/>
</dbReference>
<comment type="similarity">
    <text evidence="2">Belongs to the chromate ion transporter (CHR) (TC 2.A.51) family.</text>
</comment>
<proteinExistence type="inferred from homology"/>
<feature type="transmembrane region" description="Helical" evidence="7">
    <location>
        <begin position="140"/>
        <end position="173"/>
    </location>
</feature>
<dbReference type="PANTHER" id="PTHR43663:SF2">
    <property type="entry name" value="CHROMATE TRANSPORT PROTEIN-RELATED"/>
    <property type="match status" value="1"/>
</dbReference>
<organism evidence="8 9">
    <name type="scientific">Clostridium saudiense</name>
    <dbReference type="NCBI Taxonomy" id="1414720"/>
    <lineage>
        <taxon>Bacteria</taxon>
        <taxon>Bacillati</taxon>
        <taxon>Bacillota</taxon>
        <taxon>Clostridia</taxon>
        <taxon>Eubacteriales</taxon>
        <taxon>Clostridiaceae</taxon>
        <taxon>Clostridium</taxon>
    </lineage>
</organism>
<feature type="transmembrane region" description="Helical" evidence="7">
    <location>
        <begin position="106"/>
        <end position="128"/>
    </location>
</feature>
<keyword evidence="5 7" id="KW-1133">Transmembrane helix</keyword>
<evidence type="ECO:0000256" key="6">
    <source>
        <dbReference type="ARBA" id="ARBA00023136"/>
    </source>
</evidence>
<comment type="subcellular location">
    <subcellularLocation>
        <location evidence="1">Cell membrane</location>
        <topology evidence="1">Multi-pass membrane protein</topology>
    </subcellularLocation>
</comment>
<dbReference type="Proteomes" id="UP000767334">
    <property type="component" value="Unassembled WGS sequence"/>
</dbReference>
<evidence type="ECO:0000256" key="2">
    <source>
        <dbReference type="ARBA" id="ARBA00005262"/>
    </source>
</evidence>
<evidence type="ECO:0000256" key="4">
    <source>
        <dbReference type="ARBA" id="ARBA00022692"/>
    </source>
</evidence>
<protein>
    <submittedName>
        <fullName evidence="8">Chromate transporter</fullName>
    </submittedName>
</protein>
<feature type="transmembrane region" description="Helical" evidence="7">
    <location>
        <begin position="74"/>
        <end position="100"/>
    </location>
</feature>
<dbReference type="Pfam" id="PF02417">
    <property type="entry name" value="Chromate_transp"/>
    <property type="match status" value="1"/>
</dbReference>
<dbReference type="EMBL" id="JACJLL010000009">
    <property type="protein sequence ID" value="MBM6818233.1"/>
    <property type="molecule type" value="Genomic_DNA"/>
</dbReference>
<accession>A0ABS2FCG2</accession>
<keyword evidence="4 7" id="KW-0812">Transmembrane</keyword>
<evidence type="ECO:0000256" key="1">
    <source>
        <dbReference type="ARBA" id="ARBA00004651"/>
    </source>
</evidence>
<evidence type="ECO:0000313" key="9">
    <source>
        <dbReference type="Proteomes" id="UP000767334"/>
    </source>
</evidence>
<comment type="caution">
    <text evidence="8">The sequence shown here is derived from an EMBL/GenBank/DDBJ whole genome shotgun (WGS) entry which is preliminary data.</text>
</comment>
<name>A0ABS2FCG2_9CLOT</name>
<keyword evidence="3" id="KW-1003">Cell membrane</keyword>
<dbReference type="PANTHER" id="PTHR43663">
    <property type="entry name" value="CHROMATE TRANSPORT PROTEIN-RELATED"/>
    <property type="match status" value="1"/>
</dbReference>
<feature type="transmembrane region" description="Helical" evidence="7">
    <location>
        <begin position="7"/>
        <end position="26"/>
    </location>
</feature>
<reference evidence="8 9" key="1">
    <citation type="journal article" date="2021" name="Sci. Rep.">
        <title>The distribution of antibiotic resistance genes in chicken gut microbiota commensals.</title>
        <authorList>
            <person name="Juricova H."/>
            <person name="Matiasovicova J."/>
            <person name="Kubasova T."/>
            <person name="Cejkova D."/>
            <person name="Rychlik I."/>
        </authorList>
    </citation>
    <scope>NUCLEOTIDE SEQUENCE [LARGE SCALE GENOMIC DNA]</scope>
    <source>
        <strain evidence="8 9">An435</strain>
    </source>
</reference>
<sequence length="178" mass="19406">MKKLIELFISIFKIGAFTFGGGYAMIPLIEEEVVNNKGWLSKEEFVDILIVAQSLPGALAVNTSIFLGYKISGILGAITALMAVILPSFFIILIIAIFFMQFRNNYYINAAFQGITAAVPMLVLVGAISLSKGLSKNLRTILTIIIALIALMFFNIHPVLVVVISGVYGAIFLREKVS</sequence>
<evidence type="ECO:0000256" key="5">
    <source>
        <dbReference type="ARBA" id="ARBA00022989"/>
    </source>
</evidence>
<evidence type="ECO:0000256" key="7">
    <source>
        <dbReference type="SAM" id="Phobius"/>
    </source>
</evidence>
<dbReference type="RefSeq" id="WP_148322873.1">
    <property type="nucleotide sequence ID" value="NZ_JACJLL010000009.1"/>
</dbReference>
<dbReference type="InterPro" id="IPR003370">
    <property type="entry name" value="Chromate_transpt"/>
</dbReference>
<gene>
    <name evidence="8" type="ORF">H6A19_02570</name>
</gene>
<evidence type="ECO:0000256" key="3">
    <source>
        <dbReference type="ARBA" id="ARBA00022475"/>
    </source>
</evidence>
<evidence type="ECO:0000313" key="8">
    <source>
        <dbReference type="EMBL" id="MBM6818233.1"/>
    </source>
</evidence>